<reference evidence="2 3" key="1">
    <citation type="submission" date="2020-03" db="EMBL/GenBank/DDBJ databases">
        <title>Complete genome sequence of Orbus sp. IPMB12 (BCRC 80908).</title>
        <authorList>
            <person name="Lo W.-S."/>
            <person name="Chang T.-H."/>
            <person name="Kuo C.-H."/>
        </authorList>
    </citation>
    <scope>NUCLEOTIDE SEQUENCE [LARGE SCALE GENOMIC DNA]</scope>
    <source>
        <strain evidence="2 3">IPMB12</strain>
    </source>
</reference>
<dbReference type="AlphaFoldDB" id="A0A6G9IEH3"/>
<dbReference type="KEGG" id="orb:IPMB12_11225"/>
<accession>A0A6G9IEH3</accession>
<sequence>MKFKTISALLVCTSLLLSGCGYVRNTYVSDQDIKEKTAFALDVPVEHITIIDKDPGLSDIKYTVQIKGQTKTKQCYFTTILATDSQAVCAGTSNPLTK</sequence>
<dbReference type="InParanoid" id="A0A6G9IEH3"/>
<dbReference type="PROSITE" id="PS51257">
    <property type="entry name" value="PROKAR_LIPOPROTEIN"/>
    <property type="match status" value="1"/>
</dbReference>
<organism evidence="2 3">
    <name type="scientific">Zophobihabitans entericus</name>
    <dbReference type="NCBI Taxonomy" id="1635327"/>
    <lineage>
        <taxon>Bacteria</taxon>
        <taxon>Pseudomonadati</taxon>
        <taxon>Pseudomonadota</taxon>
        <taxon>Gammaproteobacteria</taxon>
        <taxon>Orbales</taxon>
        <taxon>Orbaceae</taxon>
        <taxon>Zophobihabitans</taxon>
    </lineage>
</organism>
<evidence type="ECO:0000313" key="3">
    <source>
        <dbReference type="Proteomes" id="UP000501168"/>
    </source>
</evidence>
<dbReference type="RefSeq" id="WP_166917505.1">
    <property type="nucleotide sequence ID" value="NZ_CP050253.1"/>
</dbReference>
<evidence type="ECO:0000313" key="2">
    <source>
        <dbReference type="EMBL" id="QIQ22209.1"/>
    </source>
</evidence>
<dbReference type="Proteomes" id="UP000501168">
    <property type="component" value="Chromosome"/>
</dbReference>
<keyword evidence="1" id="KW-0732">Signal</keyword>
<gene>
    <name evidence="2" type="ORF">IPMB12_11225</name>
</gene>
<name>A0A6G9IEH3_9GAMM</name>
<keyword evidence="3" id="KW-1185">Reference proteome</keyword>
<evidence type="ECO:0008006" key="4">
    <source>
        <dbReference type="Google" id="ProtNLM"/>
    </source>
</evidence>
<proteinExistence type="predicted"/>
<dbReference type="EMBL" id="CP050253">
    <property type="protein sequence ID" value="QIQ22209.1"/>
    <property type="molecule type" value="Genomic_DNA"/>
</dbReference>
<protein>
    <recommendedName>
        <fullName evidence="4">Lipoprotein</fullName>
    </recommendedName>
</protein>
<feature type="signal peptide" evidence="1">
    <location>
        <begin position="1"/>
        <end position="23"/>
    </location>
</feature>
<evidence type="ECO:0000256" key="1">
    <source>
        <dbReference type="SAM" id="SignalP"/>
    </source>
</evidence>
<feature type="chain" id="PRO_5026161469" description="Lipoprotein" evidence="1">
    <location>
        <begin position="24"/>
        <end position="98"/>
    </location>
</feature>